<protein>
    <submittedName>
        <fullName evidence="1">Uncharacterized protein</fullName>
    </submittedName>
</protein>
<name>A0A0F9AJV1_9ZZZZ</name>
<dbReference type="EMBL" id="LAZR01045557">
    <property type="protein sequence ID" value="KKK98595.1"/>
    <property type="molecule type" value="Genomic_DNA"/>
</dbReference>
<reference evidence="1" key="1">
    <citation type="journal article" date="2015" name="Nature">
        <title>Complex archaea that bridge the gap between prokaryotes and eukaryotes.</title>
        <authorList>
            <person name="Spang A."/>
            <person name="Saw J.H."/>
            <person name="Jorgensen S.L."/>
            <person name="Zaremba-Niedzwiedzka K."/>
            <person name="Martijn J."/>
            <person name="Lind A.E."/>
            <person name="van Eijk R."/>
            <person name="Schleper C."/>
            <person name="Guy L."/>
            <person name="Ettema T.J."/>
        </authorList>
    </citation>
    <scope>NUCLEOTIDE SEQUENCE</scope>
</reference>
<evidence type="ECO:0000313" key="1">
    <source>
        <dbReference type="EMBL" id="KKK98595.1"/>
    </source>
</evidence>
<proteinExistence type="predicted"/>
<comment type="caution">
    <text evidence="1">The sequence shown here is derived from an EMBL/GenBank/DDBJ whole genome shotgun (WGS) entry which is preliminary data.</text>
</comment>
<sequence length="74" mass="8367">SINLSWTQPWPPPETLHMVMLDDEMVGLAVYEIPGESKPLYRVTCSKLPDDLDSPHLARGALYVDDPETWDGRT</sequence>
<dbReference type="AlphaFoldDB" id="A0A0F9AJV1"/>
<organism evidence="1">
    <name type="scientific">marine sediment metagenome</name>
    <dbReference type="NCBI Taxonomy" id="412755"/>
    <lineage>
        <taxon>unclassified sequences</taxon>
        <taxon>metagenomes</taxon>
        <taxon>ecological metagenomes</taxon>
    </lineage>
</organism>
<feature type="non-terminal residue" evidence="1">
    <location>
        <position position="1"/>
    </location>
</feature>
<gene>
    <name evidence="1" type="ORF">LCGC14_2641220</name>
</gene>
<accession>A0A0F9AJV1</accession>